<reference evidence="2 3" key="1">
    <citation type="submission" date="2020-05" db="EMBL/GenBank/DDBJ databases">
        <title>Identification and distribution of gene clusters putatively required for synthesis of sphingolipid metabolism inhibitors in phylogenetically diverse species of the filamentous fungus Fusarium.</title>
        <authorList>
            <person name="Kim H.-S."/>
            <person name="Busman M."/>
            <person name="Brown D.W."/>
            <person name="Divon H."/>
            <person name="Uhlig S."/>
            <person name="Proctor R.H."/>
        </authorList>
    </citation>
    <scope>NUCLEOTIDE SEQUENCE [LARGE SCALE GENOMIC DNA]</scope>
    <source>
        <strain evidence="2 3">NRRL 66243</strain>
    </source>
</reference>
<keyword evidence="3" id="KW-1185">Reference proteome</keyword>
<accession>A0A8H5RS21</accession>
<evidence type="ECO:0000313" key="2">
    <source>
        <dbReference type="EMBL" id="KAF5638577.1"/>
    </source>
</evidence>
<dbReference type="GeneID" id="59303997"/>
<proteinExistence type="predicted"/>
<dbReference type="Gene3D" id="2.60.120.650">
    <property type="entry name" value="Cupin"/>
    <property type="match status" value="1"/>
</dbReference>
<comment type="caution">
    <text evidence="2">The sequence shown here is derived from an EMBL/GenBank/DDBJ whole genome shotgun (WGS) entry which is preliminary data.</text>
</comment>
<evidence type="ECO:0000259" key="1">
    <source>
        <dbReference type="Pfam" id="PF02373"/>
    </source>
</evidence>
<dbReference type="AlphaFoldDB" id="A0A8H5RS21"/>
<dbReference type="Proteomes" id="UP000530670">
    <property type="component" value="Unassembled WGS sequence"/>
</dbReference>
<organism evidence="2 3">
    <name type="scientific">Fusarium tjaetaba</name>
    <dbReference type="NCBI Taxonomy" id="1567544"/>
    <lineage>
        <taxon>Eukaryota</taxon>
        <taxon>Fungi</taxon>
        <taxon>Dikarya</taxon>
        <taxon>Ascomycota</taxon>
        <taxon>Pezizomycotina</taxon>
        <taxon>Sordariomycetes</taxon>
        <taxon>Hypocreomycetidae</taxon>
        <taxon>Hypocreales</taxon>
        <taxon>Nectriaceae</taxon>
        <taxon>Fusarium</taxon>
        <taxon>Fusarium fujikuroi species complex</taxon>
    </lineage>
</organism>
<dbReference type="RefSeq" id="XP_037207678.1">
    <property type="nucleotide sequence ID" value="XM_037351727.1"/>
</dbReference>
<gene>
    <name evidence="2" type="ORF">FTJAE_5240</name>
</gene>
<dbReference type="InterPro" id="IPR003347">
    <property type="entry name" value="JmjC_dom"/>
</dbReference>
<feature type="domain" description="JmjC" evidence="1">
    <location>
        <begin position="22"/>
        <end position="112"/>
    </location>
</feature>
<dbReference type="GO" id="GO:0008168">
    <property type="term" value="F:methyltransferase activity"/>
    <property type="evidence" value="ECO:0007669"/>
    <property type="project" value="UniProtKB-KW"/>
</dbReference>
<keyword evidence="2" id="KW-0489">Methyltransferase</keyword>
<sequence length="140" mass="15512">MHMEDILSSTDKGGPVHGLQYVNNVLVGIKIWVLILLEAEAEFKSFIGKDWSIGKCDRAISHEQILVSPSRLVAVGIAHTINIRYRGKLIVTEQTQHHMAIKMGPCMAEFVNLALTGDSVCIPDSAKCDRDDLDFSHLAR</sequence>
<keyword evidence="2" id="KW-0808">Transferase</keyword>
<protein>
    <submittedName>
        <fullName evidence="2">Lysine specific demethylase 4c</fullName>
    </submittedName>
</protein>
<dbReference type="EMBL" id="JAAQRI010000099">
    <property type="protein sequence ID" value="KAF5638577.1"/>
    <property type="molecule type" value="Genomic_DNA"/>
</dbReference>
<name>A0A8H5RS21_9HYPO</name>
<dbReference type="Pfam" id="PF02373">
    <property type="entry name" value="JmjC"/>
    <property type="match status" value="1"/>
</dbReference>
<dbReference type="OrthoDB" id="5100964at2759"/>
<dbReference type="GO" id="GO:0032259">
    <property type="term" value="P:methylation"/>
    <property type="evidence" value="ECO:0007669"/>
    <property type="project" value="UniProtKB-KW"/>
</dbReference>
<evidence type="ECO:0000313" key="3">
    <source>
        <dbReference type="Proteomes" id="UP000530670"/>
    </source>
</evidence>